<dbReference type="EMBL" id="BNAI01000002">
    <property type="protein sequence ID" value="GHF13960.1"/>
    <property type="molecule type" value="Genomic_DNA"/>
</dbReference>
<protein>
    <submittedName>
        <fullName evidence="1">Uncharacterized protein</fullName>
    </submittedName>
</protein>
<gene>
    <name evidence="1" type="ORF">GCM10011600_13610</name>
</gene>
<evidence type="ECO:0000313" key="2">
    <source>
        <dbReference type="Proteomes" id="UP000617531"/>
    </source>
</evidence>
<reference evidence="1" key="2">
    <citation type="submission" date="2020-09" db="EMBL/GenBank/DDBJ databases">
        <authorList>
            <person name="Sun Q."/>
            <person name="Zhou Y."/>
        </authorList>
    </citation>
    <scope>NUCLEOTIDE SEQUENCE</scope>
    <source>
        <strain evidence="1">CGMCC 1.16548</strain>
    </source>
</reference>
<name>A0A8J3GQ62_9MICO</name>
<accession>A0A8J3GQ62</accession>
<dbReference type="AlphaFoldDB" id="A0A8J3GQ62"/>
<sequence>MNTQEALQVLAQLRDQVGPGLDTELGTRRDAAYLKVANKADPPDFAVVWTPGDRWFSLDVAGGFSLVYIEEETPGDEVRERLDSYLSIGLRYLSGDRENVRSKLLRIPSVRVGSGGNAVTLRLSLVDEVRHLFGRRREG</sequence>
<dbReference type="Proteomes" id="UP000617531">
    <property type="component" value="Unassembled WGS sequence"/>
</dbReference>
<comment type="caution">
    <text evidence="1">The sequence shown here is derived from an EMBL/GenBank/DDBJ whole genome shotgun (WGS) entry which is preliminary data.</text>
</comment>
<keyword evidence="2" id="KW-1185">Reference proteome</keyword>
<proteinExistence type="predicted"/>
<evidence type="ECO:0000313" key="1">
    <source>
        <dbReference type="EMBL" id="GHF13960.1"/>
    </source>
</evidence>
<reference evidence="1" key="1">
    <citation type="journal article" date="2014" name="Int. J. Syst. Evol. Microbiol.">
        <title>Complete genome sequence of Corynebacterium casei LMG S-19264T (=DSM 44701T), isolated from a smear-ripened cheese.</title>
        <authorList>
            <consortium name="US DOE Joint Genome Institute (JGI-PGF)"/>
            <person name="Walter F."/>
            <person name="Albersmeier A."/>
            <person name="Kalinowski J."/>
            <person name="Ruckert C."/>
        </authorList>
    </citation>
    <scope>NUCLEOTIDE SEQUENCE</scope>
    <source>
        <strain evidence="1">CGMCC 1.16548</strain>
    </source>
</reference>
<organism evidence="1 2">
    <name type="scientific">Pseudolysinimonas yzui</name>
    <dbReference type="NCBI Taxonomy" id="2708254"/>
    <lineage>
        <taxon>Bacteria</taxon>
        <taxon>Bacillati</taxon>
        <taxon>Actinomycetota</taxon>
        <taxon>Actinomycetes</taxon>
        <taxon>Micrococcales</taxon>
        <taxon>Microbacteriaceae</taxon>
        <taxon>Pseudolysinimonas</taxon>
    </lineage>
</organism>